<keyword evidence="1" id="KW-0378">Hydrolase</keyword>
<name>A0A1Y1VQ06_9FUNG</name>
<reference evidence="4 5" key="1">
    <citation type="submission" date="2016-08" db="EMBL/GenBank/DDBJ databases">
        <title>Genomes of anaerobic fungi encode conserved fungal cellulosomes for biomass hydrolysis.</title>
        <authorList>
            <consortium name="DOE Joint Genome Institute"/>
            <person name="Haitjema C.H."/>
            <person name="Gilmore S.P."/>
            <person name="Henske J.K."/>
            <person name="Solomon K.V."/>
            <person name="De Groot R."/>
            <person name="Kuo A."/>
            <person name="Mondo S.J."/>
            <person name="Salamov A.A."/>
            <person name="Labutti K."/>
            <person name="Zhao Z."/>
            <person name="Chiniquy J."/>
            <person name="Barry K."/>
            <person name="Brewer H.M."/>
            <person name="Purvine S.O."/>
            <person name="Wright A.T."/>
            <person name="Boxma B."/>
            <person name="Van Alen T."/>
            <person name="Hackstein J.H."/>
            <person name="Baker S.E."/>
            <person name="Grigoriev I.V."/>
            <person name="O'Malley M.A."/>
        </authorList>
    </citation>
    <scope>NUCLEOTIDE SEQUENCE [LARGE SCALE GENOMIC DNA]</scope>
    <source>
        <strain evidence="5">finn</strain>
    </source>
</reference>
<comment type="caution">
    <text evidence="4">The sequence shown here is derived from an EMBL/GenBank/DDBJ whole genome shotgun (WGS) entry which is preliminary data.</text>
</comment>
<evidence type="ECO:0000256" key="1">
    <source>
        <dbReference type="ARBA" id="ARBA00022801"/>
    </source>
</evidence>
<evidence type="ECO:0000313" key="4">
    <source>
        <dbReference type="EMBL" id="ORX61223.1"/>
    </source>
</evidence>
<sequence>MEGQADIGEKELTVDKRFQFIPTVEGCKNRTMGKWYDAIPPITRCNNKAGIVDYFGRKLVKDLPKNIRVGIVSVALSGANILLFNEDKYKEYLNAYNYTWYQNGLKEYGHNPYKRLIKIAKIAKKKGVIRGVLFHQGENNVGSNDWPENVKIIYNNILGDLKLKAEKVPLLVGEMVRKEKCGRAGQFNEIIDTISDIIPTSYIISSEDLKPKRDCLHFTNDSYVTFGERYAKQMEDILRLDDDVSKSSANNNINSYFNNVSFIFGLLIIIITILF</sequence>
<dbReference type="Gene3D" id="3.40.50.1110">
    <property type="entry name" value="SGNH hydrolase"/>
    <property type="match status" value="1"/>
</dbReference>
<evidence type="ECO:0000313" key="5">
    <source>
        <dbReference type="Proteomes" id="UP000193719"/>
    </source>
</evidence>
<dbReference type="EMBL" id="MCFH01000001">
    <property type="protein sequence ID" value="ORX61223.1"/>
    <property type="molecule type" value="Genomic_DNA"/>
</dbReference>
<dbReference type="PANTHER" id="PTHR31988:SF19">
    <property type="entry name" value="9-O-ACETYL-N-ACETYLNEURAMINIC ACID DEACETYLASE-RELATED"/>
    <property type="match status" value="1"/>
</dbReference>
<keyword evidence="2" id="KW-0472">Membrane</keyword>
<dbReference type="PANTHER" id="PTHR31988">
    <property type="entry name" value="ESTERASE, PUTATIVE (DUF303)-RELATED"/>
    <property type="match status" value="1"/>
</dbReference>
<dbReference type="Proteomes" id="UP000193719">
    <property type="component" value="Unassembled WGS sequence"/>
</dbReference>
<organism evidence="4 5">
    <name type="scientific">Piromyces finnis</name>
    <dbReference type="NCBI Taxonomy" id="1754191"/>
    <lineage>
        <taxon>Eukaryota</taxon>
        <taxon>Fungi</taxon>
        <taxon>Fungi incertae sedis</taxon>
        <taxon>Chytridiomycota</taxon>
        <taxon>Chytridiomycota incertae sedis</taxon>
        <taxon>Neocallimastigomycetes</taxon>
        <taxon>Neocallimastigales</taxon>
        <taxon>Neocallimastigaceae</taxon>
        <taxon>Piromyces</taxon>
    </lineage>
</organism>
<protein>
    <recommendedName>
        <fullName evidence="3">Sialate O-acetylesterase domain-containing protein</fullName>
    </recommendedName>
</protein>
<keyword evidence="2" id="KW-1133">Transmembrane helix</keyword>
<accession>A0A1Y1VQ06</accession>
<keyword evidence="2" id="KW-0812">Transmembrane</keyword>
<evidence type="ECO:0000256" key="2">
    <source>
        <dbReference type="SAM" id="Phobius"/>
    </source>
</evidence>
<gene>
    <name evidence="4" type="ORF">BCR36DRAFT_579251</name>
</gene>
<feature type="domain" description="Sialate O-acetylesterase" evidence="3">
    <location>
        <begin position="33"/>
        <end position="234"/>
    </location>
</feature>
<dbReference type="Pfam" id="PF03629">
    <property type="entry name" value="SASA"/>
    <property type="match status" value="1"/>
</dbReference>
<dbReference type="InterPro" id="IPR052940">
    <property type="entry name" value="Carb_Esterase_6"/>
</dbReference>
<reference evidence="4 5" key="2">
    <citation type="submission" date="2016-08" db="EMBL/GenBank/DDBJ databases">
        <title>Pervasive Adenine N6-methylation of Active Genes in Fungi.</title>
        <authorList>
            <consortium name="DOE Joint Genome Institute"/>
            <person name="Mondo S.J."/>
            <person name="Dannebaum R.O."/>
            <person name="Kuo R.C."/>
            <person name="Labutti K."/>
            <person name="Haridas S."/>
            <person name="Kuo A."/>
            <person name="Salamov A."/>
            <person name="Ahrendt S.R."/>
            <person name="Lipzen A."/>
            <person name="Sullivan W."/>
            <person name="Andreopoulos W.B."/>
            <person name="Clum A."/>
            <person name="Lindquist E."/>
            <person name="Daum C."/>
            <person name="Ramamoorthy G.K."/>
            <person name="Gryganskyi A."/>
            <person name="Culley D."/>
            <person name="Magnuson J.K."/>
            <person name="James T.Y."/>
            <person name="O'Malley M.A."/>
            <person name="Stajich J.E."/>
            <person name="Spatafora J.W."/>
            <person name="Visel A."/>
            <person name="Grigoriev I.V."/>
        </authorList>
    </citation>
    <scope>NUCLEOTIDE SEQUENCE [LARGE SCALE GENOMIC DNA]</scope>
    <source>
        <strain evidence="5">finn</strain>
    </source>
</reference>
<keyword evidence="5" id="KW-1185">Reference proteome</keyword>
<dbReference type="GO" id="GO:0016787">
    <property type="term" value="F:hydrolase activity"/>
    <property type="evidence" value="ECO:0007669"/>
    <property type="project" value="UniProtKB-KW"/>
</dbReference>
<dbReference type="InterPro" id="IPR005181">
    <property type="entry name" value="SASA"/>
</dbReference>
<dbReference type="InterPro" id="IPR036514">
    <property type="entry name" value="SGNH_hydro_sf"/>
</dbReference>
<proteinExistence type="predicted"/>
<dbReference type="AlphaFoldDB" id="A0A1Y1VQ06"/>
<feature type="transmembrane region" description="Helical" evidence="2">
    <location>
        <begin position="256"/>
        <end position="274"/>
    </location>
</feature>
<evidence type="ECO:0000259" key="3">
    <source>
        <dbReference type="Pfam" id="PF03629"/>
    </source>
</evidence>
<dbReference type="SUPFAM" id="SSF52266">
    <property type="entry name" value="SGNH hydrolase"/>
    <property type="match status" value="1"/>
</dbReference>